<keyword evidence="7" id="KW-1003">Cell membrane</keyword>
<feature type="transmembrane region" description="Helical" evidence="13">
    <location>
        <begin position="20"/>
        <end position="40"/>
    </location>
</feature>
<keyword evidence="8 13" id="KW-0812">Transmembrane</keyword>
<dbReference type="PANTHER" id="PTHR43298">
    <property type="entry name" value="MULTIDRUG RESISTANCE PROTEIN NORM-RELATED"/>
    <property type="match status" value="1"/>
</dbReference>
<dbReference type="NCBIfam" id="TIGR00797">
    <property type="entry name" value="matE"/>
    <property type="match status" value="1"/>
</dbReference>
<evidence type="ECO:0000256" key="2">
    <source>
        <dbReference type="ARBA" id="ARBA00004651"/>
    </source>
</evidence>
<keyword evidence="11 13" id="KW-0472">Membrane</keyword>
<feature type="transmembrane region" description="Helical" evidence="13">
    <location>
        <begin position="355"/>
        <end position="379"/>
    </location>
</feature>
<comment type="similarity">
    <text evidence="3">Belongs to the multi antimicrobial extrusion (MATE) (TC 2.A.66.1) family.</text>
</comment>
<evidence type="ECO:0000256" key="3">
    <source>
        <dbReference type="ARBA" id="ARBA00010199"/>
    </source>
</evidence>
<dbReference type="GO" id="GO:0005886">
    <property type="term" value="C:plasma membrane"/>
    <property type="evidence" value="ECO:0007669"/>
    <property type="project" value="UniProtKB-SubCell"/>
</dbReference>
<evidence type="ECO:0000256" key="8">
    <source>
        <dbReference type="ARBA" id="ARBA00022692"/>
    </source>
</evidence>
<dbReference type="InterPro" id="IPR048279">
    <property type="entry name" value="MdtK-like"/>
</dbReference>
<dbReference type="GO" id="GO:0006811">
    <property type="term" value="P:monoatomic ion transport"/>
    <property type="evidence" value="ECO:0007669"/>
    <property type="project" value="UniProtKB-KW"/>
</dbReference>
<dbReference type="PANTHER" id="PTHR43298:SF2">
    <property type="entry name" value="FMN_FAD EXPORTER YEEO-RELATED"/>
    <property type="match status" value="1"/>
</dbReference>
<evidence type="ECO:0000256" key="9">
    <source>
        <dbReference type="ARBA" id="ARBA00022989"/>
    </source>
</evidence>
<keyword evidence="6" id="KW-0050">Antiport</keyword>
<organism evidence="14 15">
    <name type="scientific">Ruminiclostridium hungatei</name>
    <name type="common">Clostridium hungatei</name>
    <dbReference type="NCBI Taxonomy" id="48256"/>
    <lineage>
        <taxon>Bacteria</taxon>
        <taxon>Bacillati</taxon>
        <taxon>Bacillota</taxon>
        <taxon>Clostridia</taxon>
        <taxon>Eubacteriales</taxon>
        <taxon>Oscillospiraceae</taxon>
        <taxon>Ruminiclostridium</taxon>
    </lineage>
</organism>
<evidence type="ECO:0000313" key="15">
    <source>
        <dbReference type="Proteomes" id="UP000191554"/>
    </source>
</evidence>
<feature type="transmembrane region" description="Helical" evidence="13">
    <location>
        <begin position="132"/>
        <end position="155"/>
    </location>
</feature>
<dbReference type="Proteomes" id="UP000191554">
    <property type="component" value="Unassembled WGS sequence"/>
</dbReference>
<feature type="transmembrane region" description="Helical" evidence="13">
    <location>
        <begin position="391"/>
        <end position="411"/>
    </location>
</feature>
<evidence type="ECO:0000313" key="14">
    <source>
        <dbReference type="EMBL" id="OPX44558.1"/>
    </source>
</evidence>
<keyword evidence="5" id="KW-0813">Transport</keyword>
<dbReference type="GO" id="GO:0042910">
    <property type="term" value="F:xenobiotic transmembrane transporter activity"/>
    <property type="evidence" value="ECO:0007669"/>
    <property type="project" value="InterPro"/>
</dbReference>
<reference evidence="14 15" key="1">
    <citation type="submission" date="2017-03" db="EMBL/GenBank/DDBJ databases">
        <title>Genome sequence of Clostridium hungatei DSM 14427.</title>
        <authorList>
            <person name="Poehlein A."/>
            <person name="Daniel R."/>
        </authorList>
    </citation>
    <scope>NUCLEOTIDE SEQUENCE [LARGE SCALE GENOMIC DNA]</scope>
    <source>
        <strain evidence="14 15">DSM 14427</strain>
    </source>
</reference>
<evidence type="ECO:0000256" key="1">
    <source>
        <dbReference type="ARBA" id="ARBA00003408"/>
    </source>
</evidence>
<comment type="function">
    <text evidence="1">Multidrug efflux pump.</text>
</comment>
<sequence length="464" mass="50069">MQKENLKSEKMGSVPIGRLLASMSLPAMLSMLVQSLYNVVDSYFVSKLGEEAFTAVSIAFPMQLLTLAFAVGVGIGTNSLIARKLGEGKVDEATITARTGLFLAIVNAAIFAVIGLVVSGPFISLFSKNPEVISMGTTYLTIVTVASAGMFIEIIHSKTLQATGNMLIPMISQLIGAITNIILNPLLIFGMFGLPELGIAGSATATVIGQLTAMCYVMTMYRLKSHDIHLTLKGLKLKKDNIVNIYKVGAPAIVMNAIGSVTTTGLNAILMSFSETAIAVLGIYFKLQSFIFMPVFGLTQGAMPIMAYNFGANKKKRFYKTFYLSLTVAIIIMSLGLVLFQLVPGQLLSIFGQESHIGIFALRAVSLCFLPAAFGVIITTMFQAVGHGMKALVMSLLRQLVFILPGAFLFGKIFGLDGVWFCYPFAELVCVLIFTPIGFKVIKEEFTRKKEFEIVPETTGEAVS</sequence>
<dbReference type="RefSeq" id="WP_080063998.1">
    <property type="nucleotide sequence ID" value="NZ_MZGX01000008.1"/>
</dbReference>
<accession>A0A1V4SKZ2</accession>
<dbReference type="InterPro" id="IPR002528">
    <property type="entry name" value="MATE_fam"/>
</dbReference>
<dbReference type="STRING" id="48256.CLHUN_15520"/>
<protein>
    <recommendedName>
        <fullName evidence="4">Probable multidrug resistance protein NorM</fullName>
    </recommendedName>
    <alternativeName>
        <fullName evidence="12">Multidrug-efflux transporter</fullName>
    </alternativeName>
</protein>
<dbReference type="Pfam" id="PF01554">
    <property type="entry name" value="MatE"/>
    <property type="match status" value="2"/>
</dbReference>
<keyword evidence="10" id="KW-0406">Ion transport</keyword>
<gene>
    <name evidence="14" type="primary">mepA_3</name>
    <name evidence="14" type="ORF">CLHUN_15520</name>
</gene>
<feature type="transmembrane region" description="Helical" evidence="13">
    <location>
        <begin position="198"/>
        <end position="219"/>
    </location>
</feature>
<evidence type="ECO:0000256" key="7">
    <source>
        <dbReference type="ARBA" id="ARBA00022475"/>
    </source>
</evidence>
<proteinExistence type="inferred from homology"/>
<evidence type="ECO:0000256" key="13">
    <source>
        <dbReference type="SAM" id="Phobius"/>
    </source>
</evidence>
<evidence type="ECO:0000256" key="5">
    <source>
        <dbReference type="ARBA" id="ARBA00022448"/>
    </source>
</evidence>
<keyword evidence="15" id="KW-1185">Reference proteome</keyword>
<dbReference type="EMBL" id="MZGX01000008">
    <property type="protein sequence ID" value="OPX44558.1"/>
    <property type="molecule type" value="Genomic_DNA"/>
</dbReference>
<feature type="transmembrane region" description="Helical" evidence="13">
    <location>
        <begin position="60"/>
        <end position="81"/>
    </location>
</feature>
<evidence type="ECO:0000256" key="6">
    <source>
        <dbReference type="ARBA" id="ARBA00022449"/>
    </source>
</evidence>
<evidence type="ECO:0000256" key="10">
    <source>
        <dbReference type="ARBA" id="ARBA00023065"/>
    </source>
</evidence>
<evidence type="ECO:0000256" key="4">
    <source>
        <dbReference type="ARBA" id="ARBA00020268"/>
    </source>
</evidence>
<dbReference type="OrthoDB" id="9811110at2"/>
<feature type="transmembrane region" description="Helical" evidence="13">
    <location>
        <begin position="167"/>
        <end position="192"/>
    </location>
</feature>
<dbReference type="PIRSF" id="PIRSF006603">
    <property type="entry name" value="DinF"/>
    <property type="match status" value="1"/>
</dbReference>
<comment type="caution">
    <text evidence="14">The sequence shown here is derived from an EMBL/GenBank/DDBJ whole genome shotgun (WGS) entry which is preliminary data.</text>
</comment>
<evidence type="ECO:0000256" key="11">
    <source>
        <dbReference type="ARBA" id="ARBA00023136"/>
    </source>
</evidence>
<feature type="transmembrane region" description="Helical" evidence="13">
    <location>
        <begin position="322"/>
        <end position="343"/>
    </location>
</feature>
<feature type="transmembrane region" description="Helical" evidence="13">
    <location>
        <begin position="101"/>
        <end position="126"/>
    </location>
</feature>
<comment type="subcellular location">
    <subcellularLocation>
        <location evidence="2">Cell membrane</location>
        <topology evidence="2">Multi-pass membrane protein</topology>
    </subcellularLocation>
</comment>
<name>A0A1V4SKZ2_RUMHU</name>
<dbReference type="InterPro" id="IPR050222">
    <property type="entry name" value="MATE_MdtK"/>
</dbReference>
<keyword evidence="9 13" id="KW-1133">Transmembrane helix</keyword>
<evidence type="ECO:0000256" key="12">
    <source>
        <dbReference type="ARBA" id="ARBA00031636"/>
    </source>
</evidence>
<feature type="transmembrane region" description="Helical" evidence="13">
    <location>
        <begin position="423"/>
        <end position="442"/>
    </location>
</feature>
<dbReference type="GO" id="GO:0015297">
    <property type="term" value="F:antiporter activity"/>
    <property type="evidence" value="ECO:0007669"/>
    <property type="project" value="UniProtKB-KW"/>
</dbReference>
<dbReference type="AlphaFoldDB" id="A0A1V4SKZ2"/>